<feature type="signal peptide" evidence="2">
    <location>
        <begin position="1"/>
        <end position="28"/>
    </location>
</feature>
<dbReference type="Gene3D" id="1.10.1130.10">
    <property type="entry name" value="Flavocytochrome C3, Chain A"/>
    <property type="match status" value="3"/>
</dbReference>
<dbReference type="AlphaFoldDB" id="A0A3N5AZ77"/>
<dbReference type="SUPFAM" id="SSF48695">
    <property type="entry name" value="Multiheme cytochromes"/>
    <property type="match status" value="3"/>
</dbReference>
<protein>
    <submittedName>
        <fullName evidence="4">Putative CXXCH cytochrome family protein</fullName>
    </submittedName>
</protein>
<dbReference type="PANTHER" id="PTHR35038">
    <property type="entry name" value="DISSIMILATORY SULFITE REDUCTASE SIRA"/>
    <property type="match status" value="1"/>
</dbReference>
<evidence type="ECO:0000259" key="3">
    <source>
        <dbReference type="Pfam" id="PF09699"/>
    </source>
</evidence>
<feature type="domain" description="Doubled CXXCH motif" evidence="3">
    <location>
        <begin position="221"/>
        <end position="252"/>
    </location>
</feature>
<dbReference type="NCBIfam" id="TIGR01905">
    <property type="entry name" value="paired_CXXCH_1"/>
    <property type="match status" value="2"/>
</dbReference>
<feature type="domain" description="Doubled CXXCH motif" evidence="3">
    <location>
        <begin position="35"/>
        <end position="76"/>
    </location>
</feature>
<keyword evidence="1 2" id="KW-0732">Signal</keyword>
<dbReference type="RefSeq" id="WP_123930633.1">
    <property type="nucleotide sequence ID" value="NZ_RKRE01000003.1"/>
</dbReference>
<dbReference type="InterPro" id="IPR051829">
    <property type="entry name" value="Multiheme_Cytochr_ET"/>
</dbReference>
<proteinExistence type="predicted"/>
<dbReference type="PANTHER" id="PTHR35038:SF6">
    <property type="entry name" value="SURFACE LOCALIZED DECAHEME CYTOCHROME C LIPOPROTEIN"/>
    <property type="match status" value="1"/>
</dbReference>
<feature type="domain" description="Doubled CXXCH motif" evidence="3">
    <location>
        <begin position="392"/>
        <end position="426"/>
    </location>
</feature>
<evidence type="ECO:0000256" key="2">
    <source>
        <dbReference type="SAM" id="SignalP"/>
    </source>
</evidence>
<comment type="caution">
    <text evidence="4">The sequence shown here is derived from an EMBL/GenBank/DDBJ whole genome shotgun (WGS) entry which is preliminary data.</text>
</comment>
<dbReference type="InterPro" id="IPR010177">
    <property type="entry name" value="Paired_CXXCH_1"/>
</dbReference>
<feature type="chain" id="PRO_5038472135" evidence="2">
    <location>
        <begin position="29"/>
        <end position="773"/>
    </location>
</feature>
<dbReference type="Pfam" id="PF09699">
    <property type="entry name" value="Paired_CXXCH_1"/>
    <property type="match status" value="3"/>
</dbReference>
<gene>
    <name evidence="4" type="ORF">EDD75_1579</name>
</gene>
<name>A0A3N5AZ77_9THEO</name>
<dbReference type="GO" id="GO:0016491">
    <property type="term" value="F:oxidoreductase activity"/>
    <property type="evidence" value="ECO:0007669"/>
    <property type="project" value="TreeGrafter"/>
</dbReference>
<keyword evidence="5" id="KW-1185">Reference proteome</keyword>
<evidence type="ECO:0000313" key="4">
    <source>
        <dbReference type="EMBL" id="RPF42478.1"/>
    </source>
</evidence>
<accession>A0A3N5AZ77</accession>
<sequence length="773" mass="82466">MRRLTAFACFIFCCGLLLGSSLSGSVVAQAYESPHGPYANFPAGCAACHVAHAAIGPNLMLKTNITALCLTCHDGTASVFNVVYVPELDIYGTGVTRAVYGFGFGTTSGAVYFHPVRDTDNSLVGQVLECIDCHNPHGDMSVPGAVYPRLLNSFDGTTRYYQGPNFCLACHGSVDRGFPSVEDPAVSYWVYTLGNHKNSFAAHYNTSKAALQPPSGTLVTCATCHYKHASDLRRLLAGQEENLCFKCHNTTANSMSGRNIQAEFQKASHHDIFGTTGAKVECSSCHGPHTVGAATLTDATTTYSQVSNPHNTKSVMGRVYALQDNGIGNTVGTFTDFCLACHDNSPPTAKASTTEFVPYTIVFPNTNFTTNSSGWNKTNYPTSAHGTKPLLCTDCHNSHGSDYPLLQKYPEDTQTADGECLWCHKAGNTWGAPDIRTAVSTANASYHPTLVYAGRHSDTESYSNVPLTNRHAECADCHDVHQATGGTGTAPAAQPAIRGVSGVAPSFTSAWTTASSYTFKKPIDYEYELCFKCHSPYSYSTTPPNPTPSSTSQVLGGFAQTDLTKEFNPYNPSYHAVVGGSQIPTFTDSTGATHYYGKFVAPWTATSRLYCADCHTTSLAAGKGPHGSGYGFILPKPWNPITSGGYYGTGGYYAGDTSGHLCFSCHDYAFYSNNVAGGGGGSDTVRSAFSYPTVTQTKKGVTVYAGSAESYNYHSIHSNLGCASCHSAIPHGYFRRGLLVLPTDASPYNLGAQINKSSLTPPAPGTWDCSYCH</sequence>
<organism evidence="4 5">
    <name type="scientific">Thermodesulfitimonas autotrophica</name>
    <dbReference type="NCBI Taxonomy" id="1894989"/>
    <lineage>
        <taxon>Bacteria</taxon>
        <taxon>Bacillati</taxon>
        <taxon>Bacillota</taxon>
        <taxon>Clostridia</taxon>
        <taxon>Thermoanaerobacterales</taxon>
        <taxon>Thermoanaerobacteraceae</taxon>
        <taxon>Thermodesulfitimonas</taxon>
    </lineage>
</organism>
<evidence type="ECO:0000313" key="5">
    <source>
        <dbReference type="Proteomes" id="UP000282654"/>
    </source>
</evidence>
<dbReference type="EMBL" id="RKRE01000003">
    <property type="protein sequence ID" value="RPF42478.1"/>
    <property type="molecule type" value="Genomic_DNA"/>
</dbReference>
<dbReference type="InterPro" id="IPR036280">
    <property type="entry name" value="Multihaem_cyt_sf"/>
</dbReference>
<dbReference type="OrthoDB" id="1717569at2"/>
<evidence type="ECO:0000256" key="1">
    <source>
        <dbReference type="ARBA" id="ARBA00022729"/>
    </source>
</evidence>
<dbReference type="Proteomes" id="UP000282654">
    <property type="component" value="Unassembled WGS sequence"/>
</dbReference>
<reference evidence="4 5" key="1">
    <citation type="submission" date="2018-11" db="EMBL/GenBank/DDBJ databases">
        <title>Genomic Encyclopedia of Type Strains, Phase IV (KMG-IV): sequencing the most valuable type-strain genomes for metagenomic binning, comparative biology and taxonomic classification.</title>
        <authorList>
            <person name="Goeker M."/>
        </authorList>
    </citation>
    <scope>NUCLEOTIDE SEQUENCE [LARGE SCALE GENOMIC DNA]</scope>
    <source>
        <strain evidence="4 5">DSM 102936</strain>
    </source>
</reference>